<keyword evidence="1" id="KW-0805">Transcription regulation</keyword>
<evidence type="ECO:0000313" key="6">
    <source>
        <dbReference type="Proteomes" id="UP000827889"/>
    </source>
</evidence>
<gene>
    <name evidence="7" type="primary">LOC115750516</name>
</gene>
<keyword evidence="3" id="KW-0804">Transcription</keyword>
<feature type="domain" description="NAC" evidence="5">
    <location>
        <begin position="18"/>
        <end position="164"/>
    </location>
</feature>
<dbReference type="PANTHER" id="PTHR31719:SF85">
    <property type="entry name" value="NAC DOMAIN-CONTAINING PROTEIN"/>
    <property type="match status" value="1"/>
</dbReference>
<sequence>MRDIKEEEKESGRKTLKLPPGFRFSPTDEELVVHFLHPKKQQASVSPQLYAHLVPDLKSHHHDPWDLHGKALWNGTQYFYFSRMMNNRITENGYWKDLDMEDPVFSEAGEIIGIKKYLTFHIGEAPAGQETNWVMQEYHLPSFHHLTNPRKEHGSLVLSRVQESKTSHGQGFCSGGDEDSDTELSYMDEMFLLLDDDLDDISSGD</sequence>
<reference evidence="7" key="1">
    <citation type="submission" date="2025-08" db="UniProtKB">
        <authorList>
            <consortium name="RefSeq"/>
        </authorList>
    </citation>
    <scope>IDENTIFICATION</scope>
    <source>
        <tissue evidence="7">Leaf</tissue>
    </source>
</reference>
<evidence type="ECO:0000313" key="7">
    <source>
        <dbReference type="RefSeq" id="XP_030543783.2"/>
    </source>
</evidence>
<dbReference type="GO" id="GO:0048731">
    <property type="term" value="P:system development"/>
    <property type="evidence" value="ECO:0007669"/>
    <property type="project" value="TreeGrafter"/>
</dbReference>
<dbReference type="Pfam" id="PF02365">
    <property type="entry name" value="NAM"/>
    <property type="match status" value="1"/>
</dbReference>
<dbReference type="Gene3D" id="2.170.150.80">
    <property type="entry name" value="NAC domain"/>
    <property type="match status" value="1"/>
</dbReference>
<protein>
    <submittedName>
        <fullName evidence="7">NAC domain-containing protein 104-like</fullName>
    </submittedName>
</protein>
<dbReference type="RefSeq" id="XP_030543783.2">
    <property type="nucleotide sequence ID" value="XM_030687923.2"/>
</dbReference>
<dbReference type="Proteomes" id="UP000827889">
    <property type="component" value="Chromosome 11"/>
</dbReference>
<dbReference type="GO" id="GO:0006355">
    <property type="term" value="P:regulation of DNA-templated transcription"/>
    <property type="evidence" value="ECO:0007669"/>
    <property type="project" value="InterPro"/>
</dbReference>
<dbReference type="InterPro" id="IPR036093">
    <property type="entry name" value="NAC_dom_sf"/>
</dbReference>
<dbReference type="KEGG" id="rarg:115750516"/>
<dbReference type="InterPro" id="IPR003441">
    <property type="entry name" value="NAC-dom"/>
</dbReference>
<evidence type="ECO:0000259" key="5">
    <source>
        <dbReference type="PROSITE" id="PS51005"/>
    </source>
</evidence>
<dbReference type="GO" id="GO:0003677">
    <property type="term" value="F:DNA binding"/>
    <property type="evidence" value="ECO:0007669"/>
    <property type="project" value="UniProtKB-KW"/>
</dbReference>
<evidence type="ECO:0000256" key="2">
    <source>
        <dbReference type="ARBA" id="ARBA00023125"/>
    </source>
</evidence>
<dbReference type="AlphaFoldDB" id="A0A8B8QB73"/>
<proteinExistence type="predicted"/>
<dbReference type="GeneID" id="115750516"/>
<keyword evidence="6" id="KW-1185">Reference proteome</keyword>
<keyword evidence="2" id="KW-0238">DNA-binding</keyword>
<evidence type="ECO:0000256" key="4">
    <source>
        <dbReference type="ARBA" id="ARBA00023242"/>
    </source>
</evidence>
<name>A0A8B8QB73_9MYRT</name>
<accession>A0A8B8QB73</accession>
<dbReference type="PROSITE" id="PS51005">
    <property type="entry name" value="NAC"/>
    <property type="match status" value="1"/>
</dbReference>
<keyword evidence="4" id="KW-0539">Nucleus</keyword>
<evidence type="ECO:0000256" key="1">
    <source>
        <dbReference type="ARBA" id="ARBA00023015"/>
    </source>
</evidence>
<organism evidence="6 7">
    <name type="scientific">Rhodamnia argentea</name>
    <dbReference type="NCBI Taxonomy" id="178133"/>
    <lineage>
        <taxon>Eukaryota</taxon>
        <taxon>Viridiplantae</taxon>
        <taxon>Streptophyta</taxon>
        <taxon>Embryophyta</taxon>
        <taxon>Tracheophyta</taxon>
        <taxon>Spermatophyta</taxon>
        <taxon>Magnoliopsida</taxon>
        <taxon>eudicotyledons</taxon>
        <taxon>Gunneridae</taxon>
        <taxon>Pentapetalae</taxon>
        <taxon>rosids</taxon>
        <taxon>malvids</taxon>
        <taxon>Myrtales</taxon>
        <taxon>Myrtaceae</taxon>
        <taxon>Myrtoideae</taxon>
        <taxon>Myrteae</taxon>
        <taxon>Australasian group</taxon>
        <taxon>Rhodamnia</taxon>
    </lineage>
</organism>
<dbReference type="SUPFAM" id="SSF101941">
    <property type="entry name" value="NAC domain"/>
    <property type="match status" value="1"/>
</dbReference>
<dbReference type="PANTHER" id="PTHR31719">
    <property type="entry name" value="NAC TRANSCRIPTION FACTOR 56"/>
    <property type="match status" value="1"/>
</dbReference>
<evidence type="ECO:0000256" key="3">
    <source>
        <dbReference type="ARBA" id="ARBA00023163"/>
    </source>
</evidence>